<sequence length="321" mass="36666">MNTIAELFLGCLLGLKDSILGLIVLTKIDSEEKERDGRPPSRRSTRQRQPDKKKVQILPLLAQSCLLNGGALLVSVLVFEGYIIPAVQYIMVFVSSFFIRDNGLQSSLWSYVEPVMKYTFQYLWVIPLFWLSKILNCIWFVEIADGAYRKKYGRPVSSLISSKDNIFKVISKSMADFLFSILVEIFFLIQAQLVGLIPVFGTTLLYVHMSLLYSLYAFEYTWSNLGWTVVRRVGFIETYWPYFTGFGFLLSVLTYISTSTIASAGIFGTVFPVFILSALEAKPHEECEYPLRLFSLVIWLTNKLFLFRSPVKSKSSTETNK</sequence>
<proteinExistence type="inferred from homology"/>
<feature type="transmembrane region" description="Helical" evidence="6">
    <location>
        <begin position="120"/>
        <end position="141"/>
    </location>
</feature>
<keyword evidence="4 6" id="KW-1133">Transmembrane helix</keyword>
<keyword evidence="8" id="KW-1185">Reference proteome</keyword>
<keyword evidence="3 6" id="KW-0812">Transmembrane</keyword>
<name>A0A7M5VF57_9CNID</name>
<evidence type="ECO:0000256" key="5">
    <source>
        <dbReference type="ARBA" id="ARBA00023136"/>
    </source>
</evidence>
<dbReference type="OrthoDB" id="266518at2759"/>
<evidence type="ECO:0000256" key="4">
    <source>
        <dbReference type="ARBA" id="ARBA00022989"/>
    </source>
</evidence>
<feature type="transmembrane region" description="Helical" evidence="6">
    <location>
        <begin position="261"/>
        <end position="279"/>
    </location>
</feature>
<evidence type="ECO:0000256" key="3">
    <source>
        <dbReference type="ARBA" id="ARBA00022692"/>
    </source>
</evidence>
<feature type="transmembrane region" description="Helical" evidence="6">
    <location>
        <begin position="238"/>
        <end position="256"/>
    </location>
</feature>
<dbReference type="RefSeq" id="XP_066928005.1">
    <property type="nucleotide sequence ID" value="XM_067071904.1"/>
</dbReference>
<feature type="transmembrane region" description="Helical" evidence="6">
    <location>
        <begin position="169"/>
        <end position="189"/>
    </location>
</feature>
<dbReference type="EnsemblMetazoa" id="CLYHEMT010220.1">
    <property type="protein sequence ID" value="CLYHEMP010220.1"/>
    <property type="gene ID" value="CLYHEMG010220"/>
</dbReference>
<dbReference type="GeneID" id="136815448"/>
<feature type="transmembrane region" description="Helical" evidence="6">
    <location>
        <begin position="6"/>
        <end position="25"/>
    </location>
</feature>
<dbReference type="GO" id="GO:0016020">
    <property type="term" value="C:membrane"/>
    <property type="evidence" value="ECO:0007669"/>
    <property type="project" value="UniProtKB-SubCell"/>
</dbReference>
<evidence type="ECO:0000256" key="6">
    <source>
        <dbReference type="SAM" id="Phobius"/>
    </source>
</evidence>
<dbReference type="GO" id="GO:0016236">
    <property type="term" value="P:macroautophagy"/>
    <property type="evidence" value="ECO:0007669"/>
    <property type="project" value="TreeGrafter"/>
</dbReference>
<dbReference type="GO" id="GO:0005783">
    <property type="term" value="C:endoplasmic reticulum"/>
    <property type="evidence" value="ECO:0007669"/>
    <property type="project" value="TreeGrafter"/>
</dbReference>
<reference evidence="7" key="1">
    <citation type="submission" date="2021-01" db="UniProtKB">
        <authorList>
            <consortium name="EnsemblMetazoa"/>
        </authorList>
    </citation>
    <scope>IDENTIFICATION</scope>
</reference>
<dbReference type="PANTHER" id="PTHR21389">
    <property type="entry name" value="P53 INDUCED PROTEIN"/>
    <property type="match status" value="1"/>
</dbReference>
<evidence type="ECO:0000313" key="8">
    <source>
        <dbReference type="Proteomes" id="UP000594262"/>
    </source>
</evidence>
<dbReference type="PANTHER" id="PTHR21389:SF0">
    <property type="entry name" value="ETOPOSIDE-INDUCED PROTEIN 2.4 HOMOLOG"/>
    <property type="match status" value="1"/>
</dbReference>
<dbReference type="AlphaFoldDB" id="A0A7M5VF57"/>
<accession>A0A7M5VF57</accession>
<dbReference type="InterPro" id="IPR059112">
    <property type="entry name" value="CysZ/EI24"/>
</dbReference>
<comment type="subcellular location">
    <subcellularLocation>
        <location evidence="1">Membrane</location>
        <topology evidence="1">Multi-pass membrane protein</topology>
    </subcellularLocation>
</comment>
<feature type="transmembrane region" description="Helical" evidence="6">
    <location>
        <begin position="196"/>
        <end position="218"/>
    </location>
</feature>
<evidence type="ECO:0000256" key="1">
    <source>
        <dbReference type="ARBA" id="ARBA00004141"/>
    </source>
</evidence>
<evidence type="ECO:0000313" key="7">
    <source>
        <dbReference type="EnsemblMetazoa" id="CLYHEMP010220.1"/>
    </source>
</evidence>
<feature type="transmembrane region" description="Helical" evidence="6">
    <location>
        <begin position="82"/>
        <end position="99"/>
    </location>
</feature>
<dbReference type="Proteomes" id="UP000594262">
    <property type="component" value="Unplaced"/>
</dbReference>
<dbReference type="Pfam" id="PF07264">
    <property type="entry name" value="EI24"/>
    <property type="match status" value="1"/>
</dbReference>
<organism evidence="7 8">
    <name type="scientific">Clytia hemisphaerica</name>
    <dbReference type="NCBI Taxonomy" id="252671"/>
    <lineage>
        <taxon>Eukaryota</taxon>
        <taxon>Metazoa</taxon>
        <taxon>Cnidaria</taxon>
        <taxon>Hydrozoa</taxon>
        <taxon>Hydroidolina</taxon>
        <taxon>Leptothecata</taxon>
        <taxon>Obeliida</taxon>
        <taxon>Clytiidae</taxon>
        <taxon>Clytia</taxon>
    </lineage>
</organism>
<comment type="similarity">
    <text evidence="2">Belongs to the EI24 family.</text>
</comment>
<protein>
    <submittedName>
        <fullName evidence="7">Uncharacterized protein</fullName>
    </submittedName>
</protein>
<evidence type="ECO:0000256" key="2">
    <source>
        <dbReference type="ARBA" id="ARBA00010970"/>
    </source>
</evidence>
<keyword evidence="5 6" id="KW-0472">Membrane</keyword>